<dbReference type="InterPro" id="IPR011330">
    <property type="entry name" value="Glyco_hydro/deAcase_b/a-brl"/>
</dbReference>
<proteinExistence type="predicted"/>
<evidence type="ECO:0000313" key="5">
    <source>
        <dbReference type="EMBL" id="PRX16561.1"/>
    </source>
</evidence>
<protein>
    <submittedName>
        <fullName evidence="5">Peptidoglycan/xylan/chitin deacetylase (PgdA/CDA1 family)</fullName>
    </submittedName>
</protein>
<dbReference type="InterPro" id="IPR036514">
    <property type="entry name" value="SGNH_hydro_sf"/>
</dbReference>
<accession>A0A2T0K183</accession>
<keyword evidence="6" id="KW-1185">Reference proteome</keyword>
<dbReference type="EMBL" id="PVMZ01000019">
    <property type="protein sequence ID" value="PRX16561.1"/>
    <property type="molecule type" value="Genomic_DNA"/>
</dbReference>
<dbReference type="GO" id="GO:0005975">
    <property type="term" value="P:carbohydrate metabolic process"/>
    <property type="evidence" value="ECO:0007669"/>
    <property type="project" value="InterPro"/>
</dbReference>
<comment type="caution">
    <text evidence="5">The sequence shown here is derived from an EMBL/GenBank/DDBJ whole genome shotgun (WGS) entry which is preliminary data.</text>
</comment>
<sequence>MKRTYLHGFVALAVLAGLTAAPTAARAGGRDCAGYVALTFDDGPTPGNTTALLDALRAARARATMFNTGQNVEANPALARAQVRAGMWIGNHSWDHPFMTQLTAEQQADQIARTQDVIRRATGVAPALFRPPYLDTNDALRAVERRYRLTEINTDADSKDWNNATVEEIVASARGMKAGDVILMHDWPPATVQAIPQVVAELRERGLCTGKISPVTGRAVAPGAPETRPLERAHTAGRVDDRAGAVRYTWPGVYFEGRFRGGSVGIVLDDAVNDYEIRVDDREPVNLVTPGRTTHWITGLGRGEHTVRVAKRTESPWAAGQFGGFVAGDGGLILGKPAARTRQIEFIGDSWTAGYGNMSTSRDCSAIGGVDRNSNADRTFGALTARGLGADYQLNAWSGRGMVRNYNGGDAGTDYRTWYDRTLQAVDTTALPRPASWKPQVIVIGLGINDFSTDLHAGEKWATIDELAADYRSAYEGFVGKLRERYGPAAHLILTYPTLWNTTAMADSIEQVVAGRNAAGDTRVRSLHYSSQLDQLGCDWHPSLDDHTLLAAELTTAIEALPLHW</sequence>
<dbReference type="InterPro" id="IPR002509">
    <property type="entry name" value="NODB_dom"/>
</dbReference>
<feature type="signal peptide" evidence="3">
    <location>
        <begin position="1"/>
        <end position="27"/>
    </location>
</feature>
<dbReference type="SUPFAM" id="SSF52266">
    <property type="entry name" value="SGNH hydrolase"/>
    <property type="match status" value="1"/>
</dbReference>
<evidence type="ECO:0000256" key="3">
    <source>
        <dbReference type="SAM" id="SignalP"/>
    </source>
</evidence>
<dbReference type="GO" id="GO:0016020">
    <property type="term" value="C:membrane"/>
    <property type="evidence" value="ECO:0007669"/>
    <property type="project" value="TreeGrafter"/>
</dbReference>
<dbReference type="PANTHER" id="PTHR10587:SF133">
    <property type="entry name" value="CHITIN DEACETYLASE 1-RELATED"/>
    <property type="match status" value="1"/>
</dbReference>
<dbReference type="SUPFAM" id="SSF88713">
    <property type="entry name" value="Glycoside hydrolase/deacetylase"/>
    <property type="match status" value="1"/>
</dbReference>
<dbReference type="OrthoDB" id="9801375at2"/>
<keyword evidence="2" id="KW-0378">Hydrolase</keyword>
<dbReference type="PROSITE" id="PS51677">
    <property type="entry name" value="NODB"/>
    <property type="match status" value="1"/>
</dbReference>
<dbReference type="Gene3D" id="2.60.120.260">
    <property type="entry name" value="Galactose-binding domain-like"/>
    <property type="match status" value="1"/>
</dbReference>
<name>A0A2T0K183_9ACTN</name>
<dbReference type="AlphaFoldDB" id="A0A2T0K183"/>
<evidence type="ECO:0000313" key="6">
    <source>
        <dbReference type="Proteomes" id="UP000239415"/>
    </source>
</evidence>
<gene>
    <name evidence="5" type="ORF">CLV67_119142</name>
</gene>
<dbReference type="Gene3D" id="3.20.20.370">
    <property type="entry name" value="Glycoside hydrolase/deacetylase"/>
    <property type="match status" value="1"/>
</dbReference>
<reference evidence="5 6" key="1">
    <citation type="submission" date="2018-03" db="EMBL/GenBank/DDBJ databases">
        <title>Genomic Encyclopedia of Archaeal and Bacterial Type Strains, Phase II (KMG-II): from individual species to whole genera.</title>
        <authorList>
            <person name="Goeker M."/>
        </authorList>
    </citation>
    <scope>NUCLEOTIDE SEQUENCE [LARGE SCALE GENOMIC DNA]</scope>
    <source>
        <strain evidence="5 6">DSM 43146</strain>
    </source>
</reference>
<dbReference type="Pfam" id="PF17996">
    <property type="entry name" value="CE2_N"/>
    <property type="match status" value="1"/>
</dbReference>
<dbReference type="Pfam" id="PF00657">
    <property type="entry name" value="Lipase_GDSL"/>
    <property type="match status" value="1"/>
</dbReference>
<dbReference type="InterPro" id="IPR001087">
    <property type="entry name" value="GDSL"/>
</dbReference>
<feature type="chain" id="PRO_5015671864" evidence="3">
    <location>
        <begin position="28"/>
        <end position="565"/>
    </location>
</feature>
<dbReference type="GO" id="GO:0052689">
    <property type="term" value="F:carboxylic ester hydrolase activity"/>
    <property type="evidence" value="ECO:0007669"/>
    <property type="project" value="InterPro"/>
</dbReference>
<keyword evidence="1" id="KW-0479">Metal-binding</keyword>
<evidence type="ECO:0000259" key="4">
    <source>
        <dbReference type="PROSITE" id="PS51677"/>
    </source>
</evidence>
<dbReference type="CDD" id="cd01831">
    <property type="entry name" value="Endoglucanase_E_like"/>
    <property type="match status" value="1"/>
</dbReference>
<dbReference type="InterPro" id="IPR040794">
    <property type="entry name" value="CE2_N"/>
</dbReference>
<dbReference type="Gene3D" id="3.40.50.1110">
    <property type="entry name" value="SGNH hydrolase"/>
    <property type="match status" value="1"/>
</dbReference>
<keyword evidence="3" id="KW-0732">Signal</keyword>
<dbReference type="InterPro" id="IPR050248">
    <property type="entry name" value="Polysacc_deacetylase_ArnD"/>
</dbReference>
<feature type="domain" description="NodB homology" evidence="4">
    <location>
        <begin position="34"/>
        <end position="210"/>
    </location>
</feature>
<dbReference type="GO" id="GO:0016810">
    <property type="term" value="F:hydrolase activity, acting on carbon-nitrogen (but not peptide) bonds"/>
    <property type="evidence" value="ECO:0007669"/>
    <property type="project" value="InterPro"/>
</dbReference>
<dbReference type="PANTHER" id="PTHR10587">
    <property type="entry name" value="GLYCOSYL TRANSFERASE-RELATED"/>
    <property type="match status" value="1"/>
</dbReference>
<organism evidence="5 6">
    <name type="scientific">Actinoplanes italicus</name>
    <dbReference type="NCBI Taxonomy" id="113567"/>
    <lineage>
        <taxon>Bacteria</taxon>
        <taxon>Bacillati</taxon>
        <taxon>Actinomycetota</taxon>
        <taxon>Actinomycetes</taxon>
        <taxon>Micromonosporales</taxon>
        <taxon>Micromonosporaceae</taxon>
        <taxon>Actinoplanes</taxon>
    </lineage>
</organism>
<evidence type="ECO:0000256" key="2">
    <source>
        <dbReference type="ARBA" id="ARBA00022801"/>
    </source>
</evidence>
<dbReference type="Proteomes" id="UP000239415">
    <property type="component" value="Unassembled WGS sequence"/>
</dbReference>
<dbReference type="GO" id="GO:0046872">
    <property type="term" value="F:metal ion binding"/>
    <property type="evidence" value="ECO:0007669"/>
    <property type="project" value="UniProtKB-KW"/>
</dbReference>
<dbReference type="InterPro" id="IPR037461">
    <property type="entry name" value="CtCE2-like_dom"/>
</dbReference>
<evidence type="ECO:0000256" key="1">
    <source>
        <dbReference type="ARBA" id="ARBA00022723"/>
    </source>
</evidence>
<dbReference type="Pfam" id="PF01522">
    <property type="entry name" value="Polysacc_deac_1"/>
    <property type="match status" value="1"/>
</dbReference>
<dbReference type="RefSeq" id="WP_106326925.1">
    <property type="nucleotide sequence ID" value="NZ_BOMO01000126.1"/>
</dbReference>